<dbReference type="InterPro" id="IPR037185">
    <property type="entry name" value="EmrE-like"/>
</dbReference>
<evidence type="ECO:0000313" key="7">
    <source>
        <dbReference type="EMBL" id="CAG6631185.1"/>
    </source>
</evidence>
<dbReference type="InterPro" id="IPR004853">
    <property type="entry name" value="Sugar_P_trans_dom"/>
</dbReference>
<dbReference type="InterPro" id="IPR050186">
    <property type="entry name" value="TPT_transporter"/>
</dbReference>
<evidence type="ECO:0000259" key="6">
    <source>
        <dbReference type="Pfam" id="PF03151"/>
    </source>
</evidence>
<sequence>MARVVLRNSEEQDNLSSHNTWWCTSLLTMFIIACYFTLSICLTFYMKVFSNEYKYPLSIVLVHLVFKFIVALVCRKVFELATNQKRVLLCWHNHLHKIAPTGIASGLDIGFSQWGLQLIAVSLYTMTKSTSVIFILIFSLVFQLEKKSWFVFLVVLMISGGLVMFTYKTTAFDYLGFGLVLLASFSSGLRWTLAQFVMQRSDLHMNNPIDMVYHVQPWMIMSILPLASIFEGRRVVTDYVESKHISHEFIQGLLVSGVLACAMEFAEFMVVSKTSSLTLSIVGMVKEIVTVLLAVETENRPMVPVNVLGLVICLTGVTLHVMHKSYRQYRTTARTGSGADQAKPLLLEETSARFLLTTSDENDSEDETEVLFNVLNSRDR</sequence>
<dbReference type="EMBL" id="HBUF01589973">
    <property type="protein sequence ID" value="CAG6772996.1"/>
    <property type="molecule type" value="Transcribed_RNA"/>
</dbReference>
<protein>
    <submittedName>
        <fullName evidence="7">Solute carrier family 35 member C2</fullName>
    </submittedName>
</protein>
<name>A0A8D8QGP6_9HEMI</name>
<keyword evidence="2 5" id="KW-0812">Transmembrane</keyword>
<accession>A0A8D8QGP6</accession>
<dbReference type="EMBL" id="HBUF01246795">
    <property type="protein sequence ID" value="CAG6678703.1"/>
    <property type="molecule type" value="Transcribed_RNA"/>
</dbReference>
<feature type="transmembrane region" description="Helical" evidence="5">
    <location>
        <begin position="122"/>
        <end position="142"/>
    </location>
</feature>
<feature type="transmembrane region" description="Helical" evidence="5">
    <location>
        <begin position="21"/>
        <end position="45"/>
    </location>
</feature>
<keyword evidence="4 5" id="KW-0472">Membrane</keyword>
<feature type="transmembrane region" description="Helical" evidence="5">
    <location>
        <begin position="250"/>
        <end position="270"/>
    </location>
</feature>
<dbReference type="Pfam" id="PF03151">
    <property type="entry name" value="TPT"/>
    <property type="match status" value="1"/>
</dbReference>
<dbReference type="EMBL" id="HBUF01076130">
    <property type="protein sequence ID" value="CAG6631183.1"/>
    <property type="molecule type" value="Transcribed_RNA"/>
</dbReference>
<keyword evidence="3 5" id="KW-1133">Transmembrane helix</keyword>
<comment type="subcellular location">
    <subcellularLocation>
        <location evidence="1">Membrane</location>
        <topology evidence="1">Multi-pass membrane protein</topology>
    </subcellularLocation>
</comment>
<evidence type="ECO:0000256" key="3">
    <source>
        <dbReference type="ARBA" id="ARBA00022989"/>
    </source>
</evidence>
<dbReference type="EMBL" id="HBUF01076131">
    <property type="protein sequence ID" value="CAG6631185.1"/>
    <property type="molecule type" value="Transcribed_RNA"/>
</dbReference>
<evidence type="ECO:0000256" key="2">
    <source>
        <dbReference type="ARBA" id="ARBA00022692"/>
    </source>
</evidence>
<dbReference type="EMBL" id="HBUF01076132">
    <property type="protein sequence ID" value="CAG6631187.1"/>
    <property type="molecule type" value="Transcribed_RNA"/>
</dbReference>
<dbReference type="SUPFAM" id="SSF103481">
    <property type="entry name" value="Multidrug resistance efflux transporter EmrE"/>
    <property type="match status" value="1"/>
</dbReference>
<reference evidence="7" key="1">
    <citation type="submission" date="2021-05" db="EMBL/GenBank/DDBJ databases">
        <authorList>
            <person name="Alioto T."/>
            <person name="Alioto T."/>
            <person name="Gomez Garrido J."/>
        </authorList>
    </citation>
    <scope>NUCLEOTIDE SEQUENCE</scope>
</reference>
<proteinExistence type="predicted"/>
<feature type="transmembrane region" description="Helical" evidence="5">
    <location>
        <begin position="57"/>
        <end position="78"/>
    </location>
</feature>
<dbReference type="EMBL" id="HBUF01413024">
    <property type="protein sequence ID" value="CAG6739397.1"/>
    <property type="molecule type" value="Transcribed_RNA"/>
</dbReference>
<evidence type="ECO:0000256" key="1">
    <source>
        <dbReference type="ARBA" id="ARBA00004141"/>
    </source>
</evidence>
<feature type="transmembrane region" description="Helical" evidence="5">
    <location>
        <begin position="174"/>
        <end position="191"/>
    </location>
</feature>
<feature type="transmembrane region" description="Helical" evidence="5">
    <location>
        <begin position="149"/>
        <end position="168"/>
    </location>
</feature>
<dbReference type="EMBL" id="HBUF01413023">
    <property type="protein sequence ID" value="CAG6739395.1"/>
    <property type="molecule type" value="Transcribed_RNA"/>
</dbReference>
<organism evidence="7">
    <name type="scientific">Cacopsylla melanoneura</name>
    <dbReference type="NCBI Taxonomy" id="428564"/>
    <lineage>
        <taxon>Eukaryota</taxon>
        <taxon>Metazoa</taxon>
        <taxon>Ecdysozoa</taxon>
        <taxon>Arthropoda</taxon>
        <taxon>Hexapoda</taxon>
        <taxon>Insecta</taxon>
        <taxon>Pterygota</taxon>
        <taxon>Neoptera</taxon>
        <taxon>Paraneoptera</taxon>
        <taxon>Hemiptera</taxon>
        <taxon>Sternorrhyncha</taxon>
        <taxon>Psylloidea</taxon>
        <taxon>Psyllidae</taxon>
        <taxon>Psyllinae</taxon>
        <taxon>Cacopsylla</taxon>
    </lineage>
</organism>
<dbReference type="GO" id="GO:0016020">
    <property type="term" value="C:membrane"/>
    <property type="evidence" value="ECO:0007669"/>
    <property type="project" value="UniProtKB-SubCell"/>
</dbReference>
<dbReference type="PROSITE" id="PS51257">
    <property type="entry name" value="PROKAR_LIPOPROTEIN"/>
    <property type="match status" value="1"/>
</dbReference>
<feature type="domain" description="Sugar phosphate transporter" evidence="6">
    <location>
        <begin position="30"/>
        <end position="319"/>
    </location>
</feature>
<dbReference type="EMBL" id="HBUF01589972">
    <property type="protein sequence ID" value="CAG6772994.1"/>
    <property type="molecule type" value="Transcribed_RNA"/>
</dbReference>
<dbReference type="AlphaFoldDB" id="A0A8D8QGP6"/>
<feature type="transmembrane region" description="Helical" evidence="5">
    <location>
        <begin position="301"/>
        <end position="322"/>
    </location>
</feature>
<evidence type="ECO:0000256" key="5">
    <source>
        <dbReference type="SAM" id="Phobius"/>
    </source>
</evidence>
<evidence type="ECO:0000256" key="4">
    <source>
        <dbReference type="ARBA" id="ARBA00023136"/>
    </source>
</evidence>
<dbReference type="PANTHER" id="PTHR11132">
    <property type="entry name" value="SOLUTE CARRIER FAMILY 35"/>
    <property type="match status" value="1"/>
</dbReference>